<dbReference type="AlphaFoldDB" id="A0A923LJV9"/>
<dbReference type="InterPro" id="IPR043472">
    <property type="entry name" value="Macro_dom-like"/>
</dbReference>
<dbReference type="SMART" id="SM00506">
    <property type="entry name" value="A1pp"/>
    <property type="match status" value="1"/>
</dbReference>
<reference evidence="2" key="1">
    <citation type="submission" date="2020-08" db="EMBL/GenBank/DDBJ databases">
        <title>Genome public.</title>
        <authorList>
            <person name="Liu C."/>
            <person name="Sun Q."/>
        </authorList>
    </citation>
    <scope>NUCLEOTIDE SEQUENCE</scope>
    <source>
        <strain evidence="2">NSJ-55</strain>
    </source>
</reference>
<dbReference type="SUPFAM" id="SSF52949">
    <property type="entry name" value="Macro domain-like"/>
    <property type="match status" value="1"/>
</dbReference>
<evidence type="ECO:0000313" key="3">
    <source>
        <dbReference type="Proteomes" id="UP000652477"/>
    </source>
</evidence>
<dbReference type="PANTHER" id="PTHR11106:SF27">
    <property type="entry name" value="MACRO DOMAIN-CONTAINING PROTEIN"/>
    <property type="match status" value="1"/>
</dbReference>
<proteinExistence type="predicted"/>
<dbReference type="EMBL" id="JACOPF010000003">
    <property type="protein sequence ID" value="MBC5690056.1"/>
    <property type="molecule type" value="Genomic_DNA"/>
</dbReference>
<organism evidence="2 3">
    <name type="scientific">Mediterraneibacter hominis</name>
    <dbReference type="NCBI Taxonomy" id="2763054"/>
    <lineage>
        <taxon>Bacteria</taxon>
        <taxon>Bacillati</taxon>
        <taxon>Bacillota</taxon>
        <taxon>Clostridia</taxon>
        <taxon>Lachnospirales</taxon>
        <taxon>Lachnospiraceae</taxon>
        <taxon>Mediterraneibacter</taxon>
    </lineage>
</organism>
<comment type="caution">
    <text evidence="2">The sequence shown here is derived from an EMBL/GenBank/DDBJ whole genome shotgun (WGS) entry which is preliminary data.</text>
</comment>
<name>A0A923LJV9_9FIRM</name>
<dbReference type="PROSITE" id="PS51154">
    <property type="entry name" value="MACRO"/>
    <property type="match status" value="1"/>
</dbReference>
<feature type="domain" description="Macro" evidence="1">
    <location>
        <begin position="1"/>
        <end position="164"/>
    </location>
</feature>
<protein>
    <submittedName>
        <fullName evidence="2">O-acetyl-ADP-ribose deacetylase</fullName>
    </submittedName>
</protein>
<keyword evidence="3" id="KW-1185">Reference proteome</keyword>
<dbReference type="NCBIfam" id="NF001664">
    <property type="entry name" value="PRK00431.1-6"/>
    <property type="match status" value="1"/>
</dbReference>
<accession>A0A923LJV9</accession>
<evidence type="ECO:0000259" key="1">
    <source>
        <dbReference type="PROSITE" id="PS51154"/>
    </source>
</evidence>
<dbReference type="Gene3D" id="3.40.220.10">
    <property type="entry name" value="Leucine Aminopeptidase, subunit E, domain 1"/>
    <property type="match status" value="1"/>
</dbReference>
<evidence type="ECO:0000313" key="2">
    <source>
        <dbReference type="EMBL" id="MBC5690056.1"/>
    </source>
</evidence>
<dbReference type="PANTHER" id="PTHR11106">
    <property type="entry name" value="GANGLIOSIDE INDUCED DIFFERENTIATION ASSOCIATED PROTEIN 2-RELATED"/>
    <property type="match status" value="1"/>
</dbReference>
<dbReference type="InterPro" id="IPR002589">
    <property type="entry name" value="Macro_dom"/>
</dbReference>
<dbReference type="Proteomes" id="UP000652477">
    <property type="component" value="Unassembled WGS sequence"/>
</dbReference>
<dbReference type="Pfam" id="PF01661">
    <property type="entry name" value="Macro"/>
    <property type="match status" value="1"/>
</dbReference>
<dbReference type="CDD" id="cd02908">
    <property type="entry name" value="Macro_OAADPr_deacetylase"/>
    <property type="match status" value="1"/>
</dbReference>
<sequence>MPFRVVMGDITKIKTTAIVNAANCSLLGGGGVDGAIHRAAGPQLLEECQKLHGCRTGEAKLTKGYRLPAKYIIHTPGPIWRGGNDGEAALLRSCYENCLKTAMKNGIRDIAFPSISTGIYAYPLEEAAKIAVNTIYKFPELEVQMVCFDERTKAVYEGADAVYRKKYDCKEKNEIVYIEYQDLPMKRAFENEELRLGMMRIAKETEQEHERILHLLQAETTFRQYVHLKGREGLSDRICEKIYAEMEKENERNPVPMAEAYPFVKNDCWSLKAKDISYMKVTACAGEDGQFDIKEIRKKMVGNRRELLFYIEGALPNEEGHTKKGNGQERTGRKGYRIIPSHVVMEQKILKCLLLDGNVDLKRFDIKGSFVADV</sequence>
<gene>
    <name evidence="2" type="ORF">H8S37_14150</name>
</gene>